<feature type="compositionally biased region" description="Low complexity" evidence="4">
    <location>
        <begin position="1622"/>
        <end position="1634"/>
    </location>
</feature>
<dbReference type="PROSITE" id="PS50297">
    <property type="entry name" value="ANK_REP_REGION"/>
    <property type="match status" value="7"/>
</dbReference>
<feature type="compositionally biased region" description="Polar residues" evidence="4">
    <location>
        <begin position="1225"/>
        <end position="1234"/>
    </location>
</feature>
<dbReference type="Proteomes" id="UP000242188">
    <property type="component" value="Unassembled WGS sequence"/>
</dbReference>
<feature type="compositionally biased region" description="Basic and acidic residues" evidence="4">
    <location>
        <begin position="1290"/>
        <end position="1303"/>
    </location>
</feature>
<feature type="compositionally biased region" description="Acidic residues" evidence="4">
    <location>
        <begin position="10"/>
        <end position="20"/>
    </location>
</feature>
<feature type="compositionally biased region" description="Basic and acidic residues" evidence="4">
    <location>
        <begin position="1587"/>
        <end position="1615"/>
    </location>
</feature>
<feature type="repeat" description="ANK" evidence="3">
    <location>
        <begin position="386"/>
        <end position="418"/>
    </location>
</feature>
<feature type="region of interest" description="Disordered" evidence="4">
    <location>
        <begin position="1673"/>
        <end position="1707"/>
    </location>
</feature>
<feature type="repeat" description="ANK" evidence="3">
    <location>
        <begin position="286"/>
        <end position="318"/>
    </location>
</feature>
<evidence type="ECO:0000256" key="3">
    <source>
        <dbReference type="PROSITE-ProRule" id="PRU00023"/>
    </source>
</evidence>
<accession>A0A210QD20</accession>
<dbReference type="EMBL" id="NEDP02004116">
    <property type="protein sequence ID" value="OWF46634.1"/>
    <property type="molecule type" value="Genomic_DNA"/>
</dbReference>
<feature type="compositionally biased region" description="Basic and acidic residues" evidence="4">
    <location>
        <begin position="817"/>
        <end position="847"/>
    </location>
</feature>
<feature type="region of interest" description="Disordered" evidence="4">
    <location>
        <begin position="1621"/>
        <end position="1640"/>
    </location>
</feature>
<dbReference type="Pfam" id="PF12796">
    <property type="entry name" value="Ank_2"/>
    <property type="match status" value="6"/>
</dbReference>
<feature type="compositionally biased region" description="Acidic residues" evidence="4">
    <location>
        <begin position="995"/>
        <end position="1009"/>
    </location>
</feature>
<evidence type="ECO:0000313" key="5">
    <source>
        <dbReference type="EMBL" id="OWF46634.1"/>
    </source>
</evidence>
<organism evidence="5 6">
    <name type="scientific">Mizuhopecten yessoensis</name>
    <name type="common">Japanese scallop</name>
    <name type="synonym">Patinopecten yessoensis</name>
    <dbReference type="NCBI Taxonomy" id="6573"/>
    <lineage>
        <taxon>Eukaryota</taxon>
        <taxon>Metazoa</taxon>
        <taxon>Spiralia</taxon>
        <taxon>Lophotrochozoa</taxon>
        <taxon>Mollusca</taxon>
        <taxon>Bivalvia</taxon>
        <taxon>Autobranchia</taxon>
        <taxon>Pteriomorphia</taxon>
        <taxon>Pectinida</taxon>
        <taxon>Pectinoidea</taxon>
        <taxon>Pectinidae</taxon>
        <taxon>Mizuhopecten</taxon>
    </lineage>
</organism>
<feature type="region of interest" description="Disordered" evidence="4">
    <location>
        <begin position="687"/>
        <end position="1382"/>
    </location>
</feature>
<dbReference type="InterPro" id="IPR002110">
    <property type="entry name" value="Ankyrin_rpt"/>
</dbReference>
<feature type="repeat" description="ANK" evidence="3">
    <location>
        <begin position="496"/>
        <end position="528"/>
    </location>
</feature>
<feature type="repeat" description="ANK" evidence="3">
    <location>
        <begin position="353"/>
        <end position="385"/>
    </location>
</feature>
<feature type="compositionally biased region" description="Basic and acidic residues" evidence="4">
    <location>
        <begin position="1027"/>
        <end position="1141"/>
    </location>
</feature>
<dbReference type="PANTHER" id="PTHR24198:SF165">
    <property type="entry name" value="ANKYRIN REPEAT-CONTAINING PROTEIN-RELATED"/>
    <property type="match status" value="1"/>
</dbReference>
<feature type="region of interest" description="Disordered" evidence="4">
    <location>
        <begin position="1547"/>
        <end position="1615"/>
    </location>
</feature>
<dbReference type="OrthoDB" id="10258888at2759"/>
<dbReference type="InterPro" id="IPR036770">
    <property type="entry name" value="Ankyrin_rpt-contain_sf"/>
</dbReference>
<protein>
    <submittedName>
        <fullName evidence="5">Serine/threonine-protein phosphatase 6 regulatory ankyrin repeat subunit B</fullName>
    </submittedName>
</protein>
<feature type="compositionally biased region" description="Basic and acidic residues" evidence="4">
    <location>
        <begin position="899"/>
        <end position="915"/>
    </location>
</feature>
<feature type="compositionally biased region" description="Polar residues" evidence="4">
    <location>
        <begin position="1680"/>
        <end position="1707"/>
    </location>
</feature>
<feature type="compositionally biased region" description="Low complexity" evidence="4">
    <location>
        <begin position="1166"/>
        <end position="1183"/>
    </location>
</feature>
<feature type="repeat" description="ANK" evidence="3">
    <location>
        <begin position="181"/>
        <end position="213"/>
    </location>
</feature>
<feature type="compositionally biased region" description="Basic and acidic residues" evidence="4">
    <location>
        <begin position="960"/>
        <end position="974"/>
    </location>
</feature>
<keyword evidence="1" id="KW-0677">Repeat</keyword>
<dbReference type="Pfam" id="PF13637">
    <property type="entry name" value="Ank_4"/>
    <property type="match status" value="1"/>
</dbReference>
<evidence type="ECO:0000256" key="4">
    <source>
        <dbReference type="SAM" id="MobiDB-lite"/>
    </source>
</evidence>
<dbReference type="Gene3D" id="1.25.40.20">
    <property type="entry name" value="Ankyrin repeat-containing domain"/>
    <property type="match status" value="5"/>
</dbReference>
<dbReference type="PANTHER" id="PTHR24198">
    <property type="entry name" value="ANKYRIN REPEAT AND PROTEIN KINASE DOMAIN-CONTAINING PROTEIN"/>
    <property type="match status" value="1"/>
</dbReference>
<feature type="repeat" description="ANK" evidence="3">
    <location>
        <begin position="215"/>
        <end position="247"/>
    </location>
</feature>
<reference evidence="5 6" key="1">
    <citation type="journal article" date="2017" name="Nat. Ecol. Evol.">
        <title>Scallop genome provides insights into evolution of bilaterian karyotype and development.</title>
        <authorList>
            <person name="Wang S."/>
            <person name="Zhang J."/>
            <person name="Jiao W."/>
            <person name="Li J."/>
            <person name="Xun X."/>
            <person name="Sun Y."/>
            <person name="Guo X."/>
            <person name="Huan P."/>
            <person name="Dong B."/>
            <person name="Zhang L."/>
            <person name="Hu X."/>
            <person name="Sun X."/>
            <person name="Wang J."/>
            <person name="Zhao C."/>
            <person name="Wang Y."/>
            <person name="Wang D."/>
            <person name="Huang X."/>
            <person name="Wang R."/>
            <person name="Lv J."/>
            <person name="Li Y."/>
            <person name="Zhang Z."/>
            <person name="Liu B."/>
            <person name="Lu W."/>
            <person name="Hui Y."/>
            <person name="Liang J."/>
            <person name="Zhou Z."/>
            <person name="Hou R."/>
            <person name="Li X."/>
            <person name="Liu Y."/>
            <person name="Li H."/>
            <person name="Ning X."/>
            <person name="Lin Y."/>
            <person name="Zhao L."/>
            <person name="Xing Q."/>
            <person name="Dou J."/>
            <person name="Li Y."/>
            <person name="Mao J."/>
            <person name="Guo H."/>
            <person name="Dou H."/>
            <person name="Li T."/>
            <person name="Mu C."/>
            <person name="Jiang W."/>
            <person name="Fu Q."/>
            <person name="Fu X."/>
            <person name="Miao Y."/>
            <person name="Liu J."/>
            <person name="Yu Q."/>
            <person name="Li R."/>
            <person name="Liao H."/>
            <person name="Li X."/>
            <person name="Kong Y."/>
            <person name="Jiang Z."/>
            <person name="Chourrout D."/>
            <person name="Li R."/>
            <person name="Bao Z."/>
        </authorList>
    </citation>
    <scope>NUCLEOTIDE SEQUENCE [LARGE SCALE GENOMIC DNA]</scope>
    <source>
        <strain evidence="5 6">PY_sf001</strain>
    </source>
</reference>
<proteinExistence type="predicted"/>
<feature type="compositionally biased region" description="Acidic residues" evidence="4">
    <location>
        <begin position="787"/>
        <end position="796"/>
    </location>
</feature>
<feature type="repeat" description="ANK" evidence="3">
    <location>
        <begin position="113"/>
        <end position="145"/>
    </location>
</feature>
<feature type="compositionally biased region" description="Polar residues" evidence="4">
    <location>
        <begin position="1813"/>
        <end position="1827"/>
    </location>
</feature>
<feature type="compositionally biased region" description="Acidic residues" evidence="4">
    <location>
        <begin position="948"/>
        <end position="959"/>
    </location>
</feature>
<gene>
    <name evidence="5" type="ORF">KP79_PYT10301</name>
</gene>
<dbReference type="SMART" id="SM00248">
    <property type="entry name" value="ANK"/>
    <property type="match status" value="18"/>
</dbReference>
<feature type="compositionally biased region" description="Basic and acidic residues" evidence="4">
    <location>
        <begin position="1184"/>
        <end position="1212"/>
    </location>
</feature>
<name>A0A210QD20_MIZYE</name>
<feature type="region of interest" description="Disordered" evidence="4">
    <location>
        <begin position="1"/>
        <end position="25"/>
    </location>
</feature>
<feature type="compositionally biased region" description="Basic and acidic residues" evidence="4">
    <location>
        <begin position="1547"/>
        <end position="1575"/>
    </location>
</feature>
<feature type="region of interest" description="Disordered" evidence="4">
    <location>
        <begin position="1808"/>
        <end position="1827"/>
    </location>
</feature>
<evidence type="ECO:0000313" key="6">
    <source>
        <dbReference type="Proteomes" id="UP000242188"/>
    </source>
</evidence>
<feature type="repeat" description="ANK" evidence="3">
    <location>
        <begin position="463"/>
        <end position="495"/>
    </location>
</feature>
<feature type="compositionally biased region" description="Low complexity" evidence="4">
    <location>
        <begin position="916"/>
        <end position="927"/>
    </location>
</feature>
<feature type="compositionally biased region" description="Acidic residues" evidence="4">
    <location>
        <begin position="880"/>
        <end position="898"/>
    </location>
</feature>
<sequence>MEATGKKGEEEEQEEDDDQEPAPLISQQALKDRLWTIVTEGKFKDLKKFFHIFRKNDVPLDDFNDDFDEDGGNVLMQCVKEGCDRGNSFGRDYIKCIRLLIEKGTSTDDQDKAGRTPLHWAVFSKNVNFVNELIESGADPTIRDQDGMDPFHLSIIIGAKEIFNSIVRDREVEFLDHKDGKGVPPVVAAIQHRQLDFARRLLDLGVDINATDRRLKRTALHYAISLKRLDLYELLLKYKPEVDVADYQGKTVFHRVCGNKDPRYFQKLIETYNGIPEDVMDQAADDGMTPVIIACQNGNPEQLKELLDKGASASDADKTGKSALHYCADNLETQCAEMILHKDGDLLNSKDEQGFTPLHMAVIGGNAPLLRLLLKKDADINCLDNEHHTVAHWATVCGHLEVLEILLENGADVSRADSHEAFPIHYAAQMNGKENGHTDPKIGEKVLKKLVDNGVPTDVLDKDGRQPLLWAASAGNSESCKLLVKAGADVNAIDKDGLSALHCAASRGHVKCIETLKNLGANVDLADKNNCTALFYAITLGNKECTKALLKFGSNPNHQDNRGRTPTHCAAIKGCVDTVKMLDKHTAQLWTPSIREDCPIHEAAQGGFCDVVKYLLKWKNDPSAVNIPNKGGRTCLHISAIVNNLPLCKLLIDNGADKNAAMIHKDKTYTPYDAAVVKGNQETAEYIKGKGGNSASNLDKTGKRESKSAKSRRSVLTLESTPEEREKEEQAEYDKKGDVILTPVSSPSKGKKGGKGDKDKDREQDKEAEKKHKEAEKKGKDEQKSDGEEDEDEEDAKDPGVKPLVAAGVGLKAKDKKNKDKEADTKKKTKGKSEEEKDSEKQRKESRSEEEEEEKDTIDKTVPLGKAGVGAKRKGKGEKEEETEAEVEEEEAEDDNIDEAGKKSRKSSEQDDEAARVAAAAAAATAVKVKRRGSKEAGKKDSRGDSGVEADSEQESSEEDGQKEKGKEKSEQPKGKTGQTAGGRVHRKKRKADTVEEEEEEEEEKEEGESAGKQDTAALAAAALLAEEEKKKKSKQEKGKEDQNEEKKQRDLEEQKKKKESEKLKEEERKKKEADKFKEDERKKREAAEKLKEEEKKKKAEQIKEAEKKKKAEQLKEEERKKKEAAEKLKEEEKKKKEAANRKGLRVATPKQGGKTGIEAQDHSHAPAAGAAGIGLKAALSAGKDNKEKAEVQKEEVGIQTDRKEEKEKPKTTDTGIQTKKNHTRQSGSQTELSGDQVVSRESSLDRQPKSRVRTASKDGESEGEFEVPKGSPESEAEALRVAAAKRSVSRAESESNREEKPQSRQRVIQSPAKVPTDGRISQGLLTNSRKPSRQRTFERSDSPELSSGEDIDEKDYVDAQPRSRKQRAQNKLQNRTRRLRNRQVAGVYHPDRLSKPISVHKQIKDKKKLARERDSQLNGGLVEMDRSDEISDLEHSILRTRRGGGRCVNSIQESVRRYQSERRMVRQLHQLKRAQIYTGPMHDVVLFSKLMDVYRNNAPHDGDSTLDSQVLEDWEGYLRDQLQFVSHFYEDDRTGLRSGTNTVREFDMTEREAEREALDDRMKDAAKKTDESLKSVHSKTSNSLNEAKKVNDQLQNDFRRDVTDRLKSGNSTKRERQWLIQESLSDEAQSQAESAEKARREKYKEWHKKKNEELRRKLLNVYGPDQDYSDLKNSKAHSFKSSTPRIAYTSTPRPKSQITMTSGGMSQAQYGMDREITVQMTEYGMRRVKKEPDNPFGNKVKSKKGLVRKGVLEQANWTPKFDGSLRPRAGLVFVEPDIYDEALKDEQRMKKAYSIAARSSANVTMDDERLLQMTSENNRLQRQQYR</sequence>
<evidence type="ECO:0000256" key="2">
    <source>
        <dbReference type="ARBA" id="ARBA00023043"/>
    </source>
</evidence>
<dbReference type="PRINTS" id="PR01415">
    <property type="entry name" value="ANKYRIN"/>
</dbReference>
<dbReference type="PROSITE" id="PS50088">
    <property type="entry name" value="ANK_REPEAT"/>
    <property type="match status" value="10"/>
</dbReference>
<evidence type="ECO:0000256" key="1">
    <source>
        <dbReference type="ARBA" id="ARBA00022737"/>
    </source>
</evidence>
<comment type="caution">
    <text evidence="5">The sequence shown here is derived from an EMBL/GenBank/DDBJ whole genome shotgun (WGS) entry which is preliminary data.</text>
</comment>
<feature type="compositionally biased region" description="Basic and acidic residues" evidence="4">
    <location>
        <begin position="754"/>
        <end position="786"/>
    </location>
</feature>
<feature type="compositionally biased region" description="Basic and acidic residues" evidence="4">
    <location>
        <begin position="934"/>
        <end position="946"/>
    </location>
</feature>
<keyword evidence="2 3" id="KW-0040">ANK repeat</keyword>
<feature type="compositionally biased region" description="Basic and acidic residues" evidence="4">
    <location>
        <begin position="722"/>
        <end position="738"/>
    </location>
</feature>
<feature type="repeat" description="ANK" evidence="3">
    <location>
        <begin position="631"/>
        <end position="663"/>
    </location>
</feature>
<keyword evidence="6" id="KW-1185">Reference proteome</keyword>
<dbReference type="SUPFAM" id="SSF48403">
    <property type="entry name" value="Ankyrin repeat"/>
    <property type="match status" value="2"/>
</dbReference>
<dbReference type="STRING" id="6573.A0A210QD20"/>
<feature type="repeat" description="ANK" evidence="3">
    <location>
        <begin position="529"/>
        <end position="561"/>
    </location>
</feature>
<feature type="compositionally biased region" description="Basic residues" evidence="4">
    <location>
        <begin position="1363"/>
        <end position="1382"/>
    </location>
</feature>